<dbReference type="InterPro" id="IPR008928">
    <property type="entry name" value="6-hairpin_glycosidase_sf"/>
</dbReference>
<keyword evidence="9" id="KW-1185">Reference proteome</keyword>
<dbReference type="PIRSF" id="PIRSF010631">
    <property type="entry name" value="A-rhamnsds"/>
    <property type="match status" value="1"/>
</dbReference>
<evidence type="ECO:0000256" key="1">
    <source>
        <dbReference type="ARBA" id="ARBA00001445"/>
    </source>
</evidence>
<dbReference type="PANTHER" id="PTHR33307">
    <property type="entry name" value="ALPHA-RHAMNOSIDASE (EUROFUNG)"/>
    <property type="match status" value="1"/>
</dbReference>
<feature type="domain" description="Alpha-L-rhamnosidase six-hairpin glycosidase" evidence="6">
    <location>
        <begin position="437"/>
        <end position="781"/>
    </location>
</feature>
<comment type="catalytic activity">
    <reaction evidence="1">
        <text>Hydrolysis of terminal non-reducing alpha-L-rhamnose residues in alpha-L-rhamnosides.</text>
        <dbReference type="EC" id="3.2.1.40"/>
    </reaction>
</comment>
<dbReference type="GO" id="GO:0016787">
    <property type="term" value="F:hydrolase activity"/>
    <property type="evidence" value="ECO:0007669"/>
    <property type="project" value="UniProtKB-KW"/>
</dbReference>
<sequence>MQDLIVAQLTCEYRVNPVGIDVAKPRLSWKLTSSSPTPRRGVKQTAYQIQVAASGDFSDSLIWDSGKVASDQSVLVSYEGPALEARTRYVYRVQVWNDQGKASGWSETAYWETGLLTTAEWKASWITTAQLRNPEVEEPADLFRKAFEINGQVTKATVYATALGLYELTLNGSRVGEDLFSPGWTSYTKRLQYQTYDVTTHLQNGGNALGMMVADGWYKGNMGWKDRRNLFGSERAALLQLHITFEDGSEQVVISDDSWTTSEGAIQLSEIYHGETYDARLEKQGWDTFSYSATATDWIAAAIYDHPKEQLIAQENEPARIVEQLKPIAIFQTPSGETVLDMGQNMVGWIRFSVTGEAGQTITLQHAEVLDKEGNFYIGNLRKAKQTNVYICKGEGEESYAPRFTFQGFRYVKVVGYPGDVLPEHFTGCVITTDLATTGQFECSNPLVNQLQRNIVWGQIGNFLDVPTDCPQRDERLGWTGDAQAFIRTSAFNRNVAPFFTKWVRDLKADQAPDGAVPFVIPDVLPDDLHSSSAWGDAAVICPWTIYLCYGDKRLLEEQYDSMKGWVEYQRNQGDNPYLWNTGFHFGDWLGLDAKEGSYKGSTPEDLIATAFYAYSSKLLAQAAEVLGKADDAASYRSLFTKVKEHFRNEFITPSGRLCASTQTGTVLALMFELVEGEQKARVIQTLVKLVEDQEYHLTTGFVGTPYLCHVLSENGHHDVALKLALQESFPSWLYPVTQGATTIWEHWDGVKADGSFWSDDMNSFNHYAYGAIGDWLYQVVAGIDTDHQEAGYKLIKLRPRIGEGFEYAKATLDSMYGEIYSGWELNDSHSGQWTANLSIPANTTAELFLPNAKLESLLEGGLPIFEAEGIYARKQTFNGVTLTLGSGSYQFTTSAAK</sequence>
<dbReference type="Pfam" id="PF17390">
    <property type="entry name" value="Bac_rhamnosid_C"/>
    <property type="match status" value="1"/>
</dbReference>
<gene>
    <name evidence="8" type="ORF">G9U52_17215</name>
</gene>
<comment type="caution">
    <text evidence="8">The sequence shown here is derived from an EMBL/GenBank/DDBJ whole genome shotgun (WGS) entry which is preliminary data.</text>
</comment>
<dbReference type="Gene3D" id="2.60.40.10">
    <property type="entry name" value="Immunoglobulins"/>
    <property type="match status" value="1"/>
</dbReference>
<evidence type="ECO:0000259" key="5">
    <source>
        <dbReference type="Pfam" id="PF08531"/>
    </source>
</evidence>
<dbReference type="Gene3D" id="2.60.120.260">
    <property type="entry name" value="Galactose-binding domain-like"/>
    <property type="match status" value="2"/>
</dbReference>
<dbReference type="InterPro" id="IPR035398">
    <property type="entry name" value="Bac_rhamnosid_C"/>
</dbReference>
<evidence type="ECO:0000259" key="7">
    <source>
        <dbReference type="Pfam" id="PF17390"/>
    </source>
</evidence>
<dbReference type="SUPFAM" id="SSF49265">
    <property type="entry name" value="Fibronectin type III"/>
    <property type="match status" value="1"/>
</dbReference>
<dbReference type="Pfam" id="PF05592">
    <property type="entry name" value="Bac_rhamnosid"/>
    <property type="match status" value="1"/>
</dbReference>
<dbReference type="InterPro" id="IPR016007">
    <property type="entry name" value="Alpha_rhamnosid"/>
</dbReference>
<dbReference type="SUPFAM" id="SSF48208">
    <property type="entry name" value="Six-hairpin glycosidases"/>
    <property type="match status" value="1"/>
</dbReference>
<dbReference type="InterPro" id="IPR035396">
    <property type="entry name" value="Bac_rhamnosid6H"/>
</dbReference>
<evidence type="ECO:0000259" key="6">
    <source>
        <dbReference type="Pfam" id="PF17389"/>
    </source>
</evidence>
<feature type="domain" description="Bacterial alpha-L-rhamnosidase N-terminal" evidence="5">
    <location>
        <begin position="152"/>
        <end position="323"/>
    </location>
</feature>
<feature type="domain" description="Alpha-L-rhamnosidase C-terminal" evidence="7">
    <location>
        <begin position="785"/>
        <end position="855"/>
    </location>
</feature>
<dbReference type="Gene3D" id="2.60.420.10">
    <property type="entry name" value="Maltose phosphorylase, domain 3"/>
    <property type="match status" value="1"/>
</dbReference>
<evidence type="ECO:0000259" key="4">
    <source>
        <dbReference type="Pfam" id="PF05592"/>
    </source>
</evidence>
<dbReference type="EMBL" id="JAAOIW010000005">
    <property type="protein sequence ID" value="NHN31575.1"/>
    <property type="molecule type" value="Genomic_DNA"/>
</dbReference>
<dbReference type="Gene3D" id="1.50.10.10">
    <property type="match status" value="1"/>
</dbReference>
<protein>
    <recommendedName>
        <fullName evidence="2">alpha-L-rhamnosidase</fullName>
        <ecNumber evidence="2">3.2.1.40</ecNumber>
    </recommendedName>
</protein>
<organism evidence="8 9">
    <name type="scientific">Paenibacillus agricola</name>
    <dbReference type="NCBI Taxonomy" id="2716264"/>
    <lineage>
        <taxon>Bacteria</taxon>
        <taxon>Bacillati</taxon>
        <taxon>Bacillota</taxon>
        <taxon>Bacilli</taxon>
        <taxon>Bacillales</taxon>
        <taxon>Paenibacillaceae</taxon>
        <taxon>Paenibacillus</taxon>
    </lineage>
</organism>
<evidence type="ECO:0000313" key="9">
    <source>
        <dbReference type="Proteomes" id="UP001165962"/>
    </source>
</evidence>
<proteinExistence type="predicted"/>
<dbReference type="InterPro" id="IPR012341">
    <property type="entry name" value="6hp_glycosidase-like_sf"/>
</dbReference>
<feature type="domain" description="Alpha-L-rhamnosidase concanavalin-like" evidence="4">
    <location>
        <begin position="332"/>
        <end position="431"/>
    </location>
</feature>
<dbReference type="Pfam" id="PF17389">
    <property type="entry name" value="Bac_rhamnosid6H"/>
    <property type="match status" value="1"/>
</dbReference>
<evidence type="ECO:0000256" key="3">
    <source>
        <dbReference type="ARBA" id="ARBA00022801"/>
    </source>
</evidence>
<dbReference type="PANTHER" id="PTHR33307:SF6">
    <property type="entry name" value="ALPHA-RHAMNOSIDASE (EUROFUNG)-RELATED"/>
    <property type="match status" value="1"/>
</dbReference>
<dbReference type="Pfam" id="PF08531">
    <property type="entry name" value="Bac_rhamnosid_N"/>
    <property type="match status" value="1"/>
</dbReference>
<evidence type="ECO:0000256" key="2">
    <source>
        <dbReference type="ARBA" id="ARBA00012652"/>
    </source>
</evidence>
<dbReference type="InterPro" id="IPR013737">
    <property type="entry name" value="Bac_rhamnosid_N"/>
</dbReference>
<dbReference type="Pfam" id="PF25788">
    <property type="entry name" value="Ig_Rha78A_N"/>
    <property type="match status" value="1"/>
</dbReference>
<accession>A0ABX0JD06</accession>
<dbReference type="Proteomes" id="UP001165962">
    <property type="component" value="Unassembled WGS sequence"/>
</dbReference>
<evidence type="ECO:0000313" key="8">
    <source>
        <dbReference type="EMBL" id="NHN31575.1"/>
    </source>
</evidence>
<reference evidence="8" key="1">
    <citation type="submission" date="2020-03" db="EMBL/GenBank/DDBJ databases">
        <title>Draft sequencing of Paenibacilllus sp. S3N08.</title>
        <authorList>
            <person name="Kim D.-U."/>
        </authorList>
    </citation>
    <scope>NUCLEOTIDE SEQUENCE</scope>
    <source>
        <strain evidence="8">S3N08</strain>
    </source>
</reference>
<dbReference type="InterPro" id="IPR008902">
    <property type="entry name" value="Rhamnosid_concanavalin"/>
</dbReference>
<dbReference type="EC" id="3.2.1.40" evidence="2"/>
<dbReference type="InterPro" id="IPR013783">
    <property type="entry name" value="Ig-like_fold"/>
</dbReference>
<dbReference type="InterPro" id="IPR036116">
    <property type="entry name" value="FN3_sf"/>
</dbReference>
<name>A0ABX0JD06_9BACL</name>
<keyword evidence="3 8" id="KW-0378">Hydrolase</keyword>